<keyword evidence="5 8" id="KW-0378">Hydrolase</keyword>
<evidence type="ECO:0000256" key="1">
    <source>
        <dbReference type="ARBA" id="ARBA00007277"/>
    </source>
</evidence>
<feature type="domain" description="GP-PDE" evidence="7">
    <location>
        <begin position="28"/>
        <end position="356"/>
    </location>
</feature>
<dbReference type="PANTHER" id="PTHR43620:SF7">
    <property type="entry name" value="GLYCEROPHOSPHODIESTER PHOSPHODIESTERASE GDPD5-RELATED"/>
    <property type="match status" value="1"/>
</dbReference>
<dbReference type="InterPro" id="IPR030395">
    <property type="entry name" value="GP_PDE_dom"/>
</dbReference>
<evidence type="ECO:0000256" key="3">
    <source>
        <dbReference type="ARBA" id="ARBA00022729"/>
    </source>
</evidence>
<dbReference type="PANTHER" id="PTHR43620">
    <property type="entry name" value="GLYCEROPHOSPHORYL DIESTER PHOSPHODIESTERASE"/>
    <property type="match status" value="1"/>
</dbReference>
<evidence type="ECO:0000256" key="5">
    <source>
        <dbReference type="ARBA" id="ARBA00022801"/>
    </source>
</evidence>
<name>A0A345D7V1_9BURK</name>
<evidence type="ECO:0000313" key="9">
    <source>
        <dbReference type="Proteomes" id="UP000252182"/>
    </source>
</evidence>
<dbReference type="EMBL" id="CP031124">
    <property type="protein sequence ID" value="AXF84439.1"/>
    <property type="molecule type" value="Genomic_DNA"/>
</dbReference>
<evidence type="ECO:0000256" key="2">
    <source>
        <dbReference type="ARBA" id="ARBA00012247"/>
    </source>
</evidence>
<evidence type="ECO:0000313" key="8">
    <source>
        <dbReference type="EMBL" id="AXF84439.1"/>
    </source>
</evidence>
<dbReference type="InterPro" id="IPR017946">
    <property type="entry name" value="PLC-like_Pdiesterase_TIM-brl"/>
</dbReference>
<dbReference type="EC" id="3.1.4.46" evidence="2"/>
<dbReference type="OrthoDB" id="9795622at2"/>
<evidence type="ECO:0000256" key="6">
    <source>
        <dbReference type="ARBA" id="ARBA00047512"/>
    </source>
</evidence>
<comment type="catalytic activity">
    <reaction evidence="6">
        <text>a sn-glycero-3-phosphodiester + H2O = an alcohol + sn-glycerol 3-phosphate + H(+)</text>
        <dbReference type="Rhea" id="RHEA:12969"/>
        <dbReference type="ChEBI" id="CHEBI:15377"/>
        <dbReference type="ChEBI" id="CHEBI:15378"/>
        <dbReference type="ChEBI" id="CHEBI:30879"/>
        <dbReference type="ChEBI" id="CHEBI:57597"/>
        <dbReference type="ChEBI" id="CHEBI:83408"/>
        <dbReference type="EC" id="3.1.4.46"/>
    </reaction>
</comment>
<dbReference type="GO" id="GO:0006071">
    <property type="term" value="P:glycerol metabolic process"/>
    <property type="evidence" value="ECO:0007669"/>
    <property type="project" value="UniProtKB-KW"/>
</dbReference>
<reference evidence="9" key="1">
    <citation type="submission" date="2018-07" db="EMBL/GenBank/DDBJ databases">
        <authorList>
            <person name="Kim H."/>
        </authorList>
    </citation>
    <scope>NUCLEOTIDE SEQUENCE [LARGE SCALE GENOMIC DNA]</scope>
    <source>
        <strain evidence="9">F02</strain>
    </source>
</reference>
<keyword evidence="3" id="KW-0732">Signal</keyword>
<accession>A0A345D7V1</accession>
<dbReference type="Proteomes" id="UP000252182">
    <property type="component" value="Chromosome"/>
</dbReference>
<dbReference type="GO" id="GO:0008889">
    <property type="term" value="F:glycerophosphodiester phosphodiesterase activity"/>
    <property type="evidence" value="ECO:0007669"/>
    <property type="project" value="UniProtKB-EC"/>
</dbReference>
<dbReference type="SUPFAM" id="SSF51695">
    <property type="entry name" value="PLC-like phosphodiesterases"/>
    <property type="match status" value="1"/>
</dbReference>
<comment type="similarity">
    <text evidence="1">Belongs to the glycerophosphoryl diester phosphodiesterase family.</text>
</comment>
<keyword evidence="4" id="KW-0319">Glycerol metabolism</keyword>
<evidence type="ECO:0000259" key="7">
    <source>
        <dbReference type="PROSITE" id="PS51704"/>
    </source>
</evidence>
<proteinExistence type="inferred from homology"/>
<gene>
    <name evidence="8" type="primary">glpQ</name>
    <name evidence="8" type="ORF">DTO96_100146</name>
</gene>
<dbReference type="PROSITE" id="PS51704">
    <property type="entry name" value="GP_PDE"/>
    <property type="match status" value="1"/>
</dbReference>
<evidence type="ECO:0000256" key="4">
    <source>
        <dbReference type="ARBA" id="ARBA00022798"/>
    </source>
</evidence>
<dbReference type="RefSeq" id="WP_114561743.1">
    <property type="nucleotide sequence ID" value="NZ_CP031124.1"/>
</dbReference>
<dbReference type="AlphaFoldDB" id="A0A345D7V1"/>
<sequence length="362" mass="40454">MTIFTLLSTGLSTQVQAKTWATLNGQPPIVIGHRGLAGYFPDHTLAGYERAAELGADFIEPDLVSTKDGVLIARHEPNLKDTTDISERPEFAAYKRVEHVDGKDEEGWFACDLTLAQIKTLRAKQPRADRDPQYNGQFEIPTFEEILQLRERVSKKLGREIGVYPETKHPTWHQEKGLPLEAKLVALLSTYHLNRADAPVYIQSFELTNLRVLKQLSPVKRIYLIDGDDVLADGTVTSGRPYDFVKKGDPRKYNEMMSDANLKEIAQVAQGIGPWKVYIDSYVTDASGIKTRIPATDVVKRAHAAGLALHPFTFRNEAKHLTDTDAGDPYNEYALFFDLGVDGVFSDYTDTAVAARARMSKD</sequence>
<protein>
    <recommendedName>
        <fullName evidence="2">glycerophosphodiester phosphodiesterase</fullName>
        <ecNumber evidence="2">3.1.4.46</ecNumber>
    </recommendedName>
</protein>
<dbReference type="Gene3D" id="3.20.20.190">
    <property type="entry name" value="Phosphatidylinositol (PI) phosphodiesterase"/>
    <property type="match status" value="1"/>
</dbReference>
<dbReference type="KEGG" id="hyf:DTO96_100146"/>
<dbReference type="GO" id="GO:0006629">
    <property type="term" value="P:lipid metabolic process"/>
    <property type="evidence" value="ECO:0007669"/>
    <property type="project" value="InterPro"/>
</dbReference>
<dbReference type="CDD" id="cd08602">
    <property type="entry name" value="GDPD_ScGlpQ1_like"/>
    <property type="match status" value="1"/>
</dbReference>
<organism evidence="8 9">
    <name type="scientific">Ephemeroptericola cinctiostellae</name>
    <dbReference type="NCBI Taxonomy" id="2268024"/>
    <lineage>
        <taxon>Bacteria</taxon>
        <taxon>Pseudomonadati</taxon>
        <taxon>Pseudomonadota</taxon>
        <taxon>Betaproteobacteria</taxon>
        <taxon>Burkholderiales</taxon>
        <taxon>Burkholderiaceae</taxon>
        <taxon>Ephemeroptericola</taxon>
    </lineage>
</organism>
<dbReference type="Pfam" id="PF03009">
    <property type="entry name" value="GDPD"/>
    <property type="match status" value="1"/>
</dbReference>
<keyword evidence="9" id="KW-1185">Reference proteome</keyword>